<dbReference type="InterPro" id="IPR052173">
    <property type="entry name" value="Beta-lactam_resp_regulator"/>
</dbReference>
<evidence type="ECO:0000313" key="4">
    <source>
        <dbReference type="Proteomes" id="UP001057868"/>
    </source>
</evidence>
<keyword evidence="4" id="KW-1185">Reference proteome</keyword>
<keyword evidence="1" id="KW-0472">Membrane</keyword>
<dbReference type="Pfam" id="PF05569">
    <property type="entry name" value="Peptidase_M56"/>
    <property type="match status" value="1"/>
</dbReference>
<comment type="caution">
    <text evidence="3">The sequence shown here is derived from an EMBL/GenBank/DDBJ whole genome shotgun (WGS) entry which is preliminary data.</text>
</comment>
<feature type="transmembrane region" description="Helical" evidence="1">
    <location>
        <begin position="121"/>
        <end position="145"/>
    </location>
</feature>
<keyword evidence="1" id="KW-1133">Transmembrane helix</keyword>
<dbReference type="PANTHER" id="PTHR34978:SF3">
    <property type="entry name" value="SLR0241 PROTEIN"/>
    <property type="match status" value="1"/>
</dbReference>
<dbReference type="InterPro" id="IPR008756">
    <property type="entry name" value="Peptidase_M56"/>
</dbReference>
<gene>
    <name evidence="3" type="ORF">CFOLD11_31570</name>
</gene>
<feature type="transmembrane region" description="Helical" evidence="1">
    <location>
        <begin position="285"/>
        <end position="305"/>
    </location>
</feature>
<dbReference type="PANTHER" id="PTHR34978">
    <property type="entry name" value="POSSIBLE SENSOR-TRANSDUCER PROTEIN BLAR"/>
    <property type="match status" value="1"/>
</dbReference>
<dbReference type="CDD" id="cd07341">
    <property type="entry name" value="M56_BlaR1_MecR1_like"/>
    <property type="match status" value="1"/>
</dbReference>
<dbReference type="Proteomes" id="UP001057868">
    <property type="component" value="Unassembled WGS sequence"/>
</dbReference>
<sequence>MQLIDLIFKAVLFSSVLGTFVALMILLIKKLFKNKLSASLHYYIWFLLILRLAIPYSFESSLSIFNVFSQPINTVQTTLNPRNNLENIGILKPSVNSVPQNFTSITPTISKLSANTSNFDMFKLVGIIWFIITIFILLFIIFICISNNNKIKNQRFCNDEALLTLLDSCKKITNIKKHIPISYSTDIQGTSLYGLFKPRIIISKDLFNKLSDEEKKYILLHELVHMKQKDIFINWITIILGTLNWFNPVILYSFYKLKQDCEFACDEKVMTYLGSNYYKNYGNTIIAAAALFSKSSSVINSTAFTSNKINLKRRIAMIRSYKGSSLKLSIMGITLIIVLGFIFLVNPKAINKETNTKTTANATKTVETFKTLSLSDILNISLYPIRINQRTECHSYDLNLNDSYQLEIAKTIISYLNDCKASKESIPIRNQYNANLTITLNDFTKVLITPVVEYGPSISLANGSDFTPTTFHPDLIYVSVIKPNSNEQPVNVILTVSSKLPGLIGGGY</sequence>
<feature type="transmembrane region" description="Helical" evidence="1">
    <location>
        <begin position="232"/>
        <end position="255"/>
    </location>
</feature>
<keyword evidence="1" id="KW-0812">Transmembrane</keyword>
<dbReference type="EMBL" id="BQXY01000005">
    <property type="protein sequence ID" value="GKU26330.1"/>
    <property type="molecule type" value="Genomic_DNA"/>
</dbReference>
<evidence type="ECO:0000256" key="1">
    <source>
        <dbReference type="SAM" id="Phobius"/>
    </source>
</evidence>
<feature type="transmembrane region" description="Helical" evidence="1">
    <location>
        <begin position="40"/>
        <end position="58"/>
    </location>
</feature>
<reference evidence="3" key="1">
    <citation type="journal article" date="2023" name="Int. J. Syst. Evol. Microbiol.">
        <title>&lt;i&gt;Clostridium folliculivorans&lt;/i&gt; sp. nov., isolated from soil samples of an organic paddy in Japan.</title>
        <authorList>
            <person name="Tazawa J."/>
            <person name="Kobayashi H."/>
            <person name="Tanizawa Y."/>
            <person name="Uchino A."/>
            <person name="Tanaka F."/>
            <person name="Urashima Y."/>
            <person name="Miura S."/>
            <person name="Sakamoto M."/>
            <person name="Ohkuma M."/>
            <person name="Tohno M."/>
        </authorList>
    </citation>
    <scope>NUCLEOTIDE SEQUENCE</scope>
    <source>
        <strain evidence="3">D1-1</strain>
    </source>
</reference>
<proteinExistence type="predicted"/>
<feature type="transmembrane region" description="Helical" evidence="1">
    <location>
        <begin position="326"/>
        <end position="345"/>
    </location>
</feature>
<name>A0A9W5Y4E4_9CLOT</name>
<dbReference type="RefSeq" id="WP_261853241.1">
    <property type="nucleotide sequence ID" value="NZ_BQXY01000005.1"/>
</dbReference>
<evidence type="ECO:0000313" key="3">
    <source>
        <dbReference type="EMBL" id="GKU26330.1"/>
    </source>
</evidence>
<protein>
    <recommendedName>
        <fullName evidence="2">Peptidase M56 domain-containing protein</fullName>
    </recommendedName>
</protein>
<evidence type="ECO:0000259" key="2">
    <source>
        <dbReference type="Pfam" id="PF05569"/>
    </source>
</evidence>
<feature type="domain" description="Peptidase M56" evidence="2">
    <location>
        <begin position="11"/>
        <end position="318"/>
    </location>
</feature>
<dbReference type="Gene3D" id="3.30.2010.10">
    <property type="entry name" value="Metalloproteases ('zincins'), catalytic domain"/>
    <property type="match status" value="1"/>
</dbReference>
<dbReference type="AlphaFoldDB" id="A0A9W5Y4E4"/>
<accession>A0A9W5Y4E4</accession>
<organism evidence="3 4">
    <name type="scientific">Clostridium folliculivorans</name>
    <dbReference type="NCBI Taxonomy" id="2886038"/>
    <lineage>
        <taxon>Bacteria</taxon>
        <taxon>Bacillati</taxon>
        <taxon>Bacillota</taxon>
        <taxon>Clostridia</taxon>
        <taxon>Eubacteriales</taxon>
        <taxon>Clostridiaceae</taxon>
        <taxon>Clostridium</taxon>
    </lineage>
</organism>
<feature type="transmembrane region" description="Helical" evidence="1">
    <location>
        <begin position="6"/>
        <end position="28"/>
    </location>
</feature>